<gene>
    <name evidence="6" type="ORF">FB380_000017</name>
    <name evidence="5" type="ORF">GCM10011589_22070</name>
</gene>
<dbReference type="GO" id="GO:0046961">
    <property type="term" value="F:proton-transporting ATPase activity, rotational mechanism"/>
    <property type="evidence" value="ECO:0007669"/>
    <property type="project" value="InterPro"/>
</dbReference>
<dbReference type="AlphaFoldDB" id="A0A846LEE4"/>
<dbReference type="SUPFAM" id="SSF103486">
    <property type="entry name" value="V-type ATP synthase subunit C"/>
    <property type="match status" value="1"/>
</dbReference>
<evidence type="ECO:0000256" key="2">
    <source>
        <dbReference type="ARBA" id="ARBA00022448"/>
    </source>
</evidence>
<dbReference type="Gene3D" id="1.10.132.50">
    <property type="entry name" value="ATP synthase (C/AC39) subunit, domain 3"/>
    <property type="match status" value="1"/>
</dbReference>
<keyword evidence="3" id="KW-0406">Ion transport</keyword>
<evidence type="ECO:0000313" key="5">
    <source>
        <dbReference type="EMBL" id="GGL65498.1"/>
    </source>
</evidence>
<evidence type="ECO:0000313" key="6">
    <source>
        <dbReference type="EMBL" id="NIH65571.1"/>
    </source>
</evidence>
<proteinExistence type="inferred from homology"/>
<reference evidence="5" key="1">
    <citation type="journal article" date="2014" name="Int. J. Syst. Evol. Microbiol.">
        <title>Complete genome of a new Firmicutes species belonging to the dominant human colonic microbiota ('Ruminococcus bicirculans') reveals two chromosomes and a selective capacity to utilize plant glucans.</title>
        <authorList>
            <consortium name="NISC Comparative Sequencing Program"/>
            <person name="Wegmann U."/>
            <person name="Louis P."/>
            <person name="Goesmann A."/>
            <person name="Henrissat B."/>
            <person name="Duncan S.H."/>
            <person name="Flint H.J."/>
        </authorList>
    </citation>
    <scope>NUCLEOTIDE SEQUENCE</scope>
    <source>
        <strain evidence="5">CGMCC 4.5581</strain>
    </source>
</reference>
<dbReference type="EMBL" id="BMMI01000004">
    <property type="protein sequence ID" value="GGL65498.1"/>
    <property type="molecule type" value="Genomic_DNA"/>
</dbReference>
<dbReference type="EMBL" id="JAAMPA010000001">
    <property type="protein sequence ID" value="NIH65571.1"/>
    <property type="molecule type" value="Genomic_DNA"/>
</dbReference>
<reference evidence="8" key="2">
    <citation type="journal article" date="2019" name="Int. J. Syst. Evol. Microbiol.">
        <title>The Global Catalogue of Microorganisms (GCM) 10K type strain sequencing project: providing services to taxonomists for standard genome sequencing and annotation.</title>
        <authorList>
            <consortium name="The Broad Institute Genomics Platform"/>
            <consortium name="The Broad Institute Genome Sequencing Center for Infectious Disease"/>
            <person name="Wu L."/>
            <person name="Ma J."/>
        </authorList>
    </citation>
    <scope>NUCLEOTIDE SEQUENCE [LARGE SCALE GENOMIC DNA]</scope>
    <source>
        <strain evidence="8">CGMCC 4.5581</strain>
    </source>
</reference>
<reference evidence="5" key="4">
    <citation type="submission" date="2024-05" db="EMBL/GenBank/DDBJ databases">
        <authorList>
            <person name="Sun Q."/>
            <person name="Zhou Y."/>
        </authorList>
    </citation>
    <scope>NUCLEOTIDE SEQUENCE</scope>
    <source>
        <strain evidence="5">CGMCC 4.5581</strain>
    </source>
</reference>
<evidence type="ECO:0000256" key="1">
    <source>
        <dbReference type="ARBA" id="ARBA00006709"/>
    </source>
</evidence>
<dbReference type="RefSeq" id="WP_166753308.1">
    <property type="nucleotide sequence ID" value="NZ_BAABJU010000007.1"/>
</dbReference>
<comment type="similarity">
    <text evidence="1">Belongs to the V-ATPase V0D/AC39 subunit family.</text>
</comment>
<evidence type="ECO:0000256" key="3">
    <source>
        <dbReference type="ARBA" id="ARBA00023065"/>
    </source>
</evidence>
<accession>A0A846LEE4</accession>
<sequence>MTTRTDRPDFVMGNTRLRARWHTLLDGPARARLAGRDLPGLVAGLRGTAHGAFLGAVTGTGRDDRPAVLRAVEERRRTALRGVGQVYRERAGEVVAVLLARYDLADTLTLLRGAAHHLPEEDVLAALHGVGAVTPTAAREVVAEEPEAVVQRLTAARLPDPGTARALAGAWDRYLLHGDLPELETAVARAASARADGRLAELGRPAERLRRFLADERDAANLLSALRCRNAGRAPEALPERLLPPGQLSVGALVAVAAGGGPPPGLPAAWRGAVDRALATGRAAELAGELEEHRAQQALAGWRTGDPLGVDVPLGFTAAVEVEARELRRVVLLAEPGSGEPEGPAGPAATASARTPRAGVPA</sequence>
<name>A0A846LEE4_9ACTN</name>
<protein>
    <submittedName>
        <fullName evidence="6">Vacuolar-type H+-ATPase subunit C/Vma6</fullName>
    </submittedName>
</protein>
<comment type="caution">
    <text evidence="6">The sequence shown here is derived from an EMBL/GenBank/DDBJ whole genome shotgun (WGS) entry which is preliminary data.</text>
</comment>
<evidence type="ECO:0000313" key="7">
    <source>
        <dbReference type="Proteomes" id="UP000552836"/>
    </source>
</evidence>
<keyword evidence="2" id="KW-0813">Transport</keyword>
<dbReference type="Gene3D" id="1.20.1690.10">
    <property type="entry name" value="V-type ATP synthase subunit C domain"/>
    <property type="match status" value="2"/>
</dbReference>
<dbReference type="InterPro" id="IPR036079">
    <property type="entry name" value="ATPase_csu/dsu_sf"/>
</dbReference>
<keyword evidence="8" id="KW-1185">Reference proteome</keyword>
<evidence type="ECO:0000256" key="4">
    <source>
        <dbReference type="SAM" id="MobiDB-lite"/>
    </source>
</evidence>
<evidence type="ECO:0000313" key="8">
    <source>
        <dbReference type="Proteomes" id="UP000648663"/>
    </source>
</evidence>
<dbReference type="Pfam" id="PF01992">
    <property type="entry name" value="vATP-synt_AC39"/>
    <property type="match status" value="1"/>
</dbReference>
<organism evidence="6 7">
    <name type="scientific">Modestobacter marinus</name>
    <dbReference type="NCBI Taxonomy" id="477641"/>
    <lineage>
        <taxon>Bacteria</taxon>
        <taxon>Bacillati</taxon>
        <taxon>Actinomycetota</taxon>
        <taxon>Actinomycetes</taxon>
        <taxon>Geodermatophilales</taxon>
        <taxon>Geodermatophilaceae</taxon>
        <taxon>Modestobacter</taxon>
    </lineage>
</organism>
<reference evidence="6 7" key="3">
    <citation type="submission" date="2020-02" db="EMBL/GenBank/DDBJ databases">
        <title>Sequencing the genomes of 1000 actinobacteria strains.</title>
        <authorList>
            <person name="Klenk H.-P."/>
        </authorList>
    </citation>
    <scope>NUCLEOTIDE SEQUENCE [LARGE SCALE GENOMIC DNA]</scope>
    <source>
        <strain evidence="6 7">DSM 45201</strain>
    </source>
</reference>
<dbReference type="InterPro" id="IPR035067">
    <property type="entry name" value="V-type_ATPase_csu/dsu"/>
</dbReference>
<dbReference type="Proteomes" id="UP000648663">
    <property type="component" value="Unassembled WGS sequence"/>
</dbReference>
<feature type="region of interest" description="Disordered" evidence="4">
    <location>
        <begin position="335"/>
        <end position="362"/>
    </location>
</feature>
<dbReference type="InterPro" id="IPR002843">
    <property type="entry name" value="ATPase_V0-cplx_csu/dsu"/>
</dbReference>
<dbReference type="InterPro" id="IPR044911">
    <property type="entry name" value="V-type_ATPase_csu/dsu_dom_3"/>
</dbReference>
<dbReference type="Proteomes" id="UP000552836">
    <property type="component" value="Unassembled WGS sequence"/>
</dbReference>